<dbReference type="InterPro" id="IPR020841">
    <property type="entry name" value="PKS_Beta-ketoAc_synthase_dom"/>
</dbReference>
<dbReference type="Gene3D" id="3.40.47.10">
    <property type="match status" value="1"/>
</dbReference>
<dbReference type="SMART" id="SM00825">
    <property type="entry name" value="PKS_KS"/>
    <property type="match status" value="1"/>
</dbReference>
<name>A0ABW8CPS6_STRBI</name>
<evidence type="ECO:0000256" key="3">
    <source>
        <dbReference type="RuleBase" id="RU003694"/>
    </source>
</evidence>
<comment type="caution">
    <text evidence="5">The sequence shown here is derived from an EMBL/GenBank/DDBJ whole genome shotgun (WGS) entry which is preliminary data.</text>
</comment>
<sequence length="427" mass="43965">MSADRTAPAGGAARPVAEPRRVVLTGCGALSSIGDGVAEFTEGLRAGRVGTGDISVFDTTGFPSRRGHQVNGFDAAARLHRLKPERTGRATQFAAAAARMALDDAGLDEEWLRARRGTVVVGTTDGEVGELDLLTESALALGLAAFTGASLSRTATGGLALGVVRELGLSDVEPSTVATACAAGNYAIGAGFDAIRAGRAEWALVGGADALNRKTFAGFARLGLIAPDECRPFDTDRMGLLTGEGAGLVLLESEESARARGAEIYAEVLGYGINCDASHPTAPERDSVARCIRLALENASVKPEEVDLISAHGTGTPTNDTTEIAAIREVYGDRPPRTVGVKAMIGHTMGAASALGAIASALAIRHGFVPPTANHRTTDPDCPVDVVPNASVPADVRIVQNNGLAFGGNNAVVLLGRHDSPRGEYAR</sequence>
<keyword evidence="6" id="KW-1185">Reference proteome</keyword>
<dbReference type="SUPFAM" id="SSF53901">
    <property type="entry name" value="Thiolase-like"/>
    <property type="match status" value="2"/>
</dbReference>
<organism evidence="5 6">
    <name type="scientific">Streptomyces bikiniensis</name>
    <dbReference type="NCBI Taxonomy" id="1896"/>
    <lineage>
        <taxon>Bacteria</taxon>
        <taxon>Bacillati</taxon>
        <taxon>Actinomycetota</taxon>
        <taxon>Actinomycetes</taxon>
        <taxon>Kitasatosporales</taxon>
        <taxon>Streptomycetaceae</taxon>
        <taxon>Streptomyces</taxon>
    </lineage>
</organism>
<gene>
    <name evidence="5" type="ORF">ACIGW0_03150</name>
</gene>
<evidence type="ECO:0000256" key="2">
    <source>
        <dbReference type="ARBA" id="ARBA00022679"/>
    </source>
</evidence>
<dbReference type="CDD" id="cd00834">
    <property type="entry name" value="KAS_I_II"/>
    <property type="match status" value="1"/>
</dbReference>
<accession>A0ABW8CPS6</accession>
<dbReference type="InterPro" id="IPR016039">
    <property type="entry name" value="Thiolase-like"/>
</dbReference>
<proteinExistence type="inferred from homology"/>
<comment type="similarity">
    <text evidence="1 3">Belongs to the thiolase-like superfamily. Beta-ketoacyl-ACP synthases family.</text>
</comment>
<dbReference type="RefSeq" id="WP_399610270.1">
    <property type="nucleotide sequence ID" value="NZ_JBITYT010000001.1"/>
</dbReference>
<dbReference type="Pfam" id="PF00109">
    <property type="entry name" value="ketoacyl-synt"/>
    <property type="match status" value="1"/>
</dbReference>
<protein>
    <submittedName>
        <fullName evidence="5">Beta-ketoacyl-[acyl-carrier-protein] synthase family protein</fullName>
    </submittedName>
</protein>
<dbReference type="Pfam" id="PF02801">
    <property type="entry name" value="Ketoacyl-synt_C"/>
    <property type="match status" value="1"/>
</dbReference>
<dbReference type="Proteomes" id="UP001614391">
    <property type="component" value="Unassembled WGS sequence"/>
</dbReference>
<dbReference type="PANTHER" id="PTHR11712:SF336">
    <property type="entry name" value="3-OXOACYL-[ACYL-CARRIER-PROTEIN] SYNTHASE, MITOCHONDRIAL"/>
    <property type="match status" value="1"/>
</dbReference>
<dbReference type="PANTHER" id="PTHR11712">
    <property type="entry name" value="POLYKETIDE SYNTHASE-RELATED"/>
    <property type="match status" value="1"/>
</dbReference>
<reference evidence="5 6" key="1">
    <citation type="submission" date="2024-10" db="EMBL/GenBank/DDBJ databases">
        <title>The Natural Products Discovery Center: Release of the First 8490 Sequenced Strains for Exploring Actinobacteria Biosynthetic Diversity.</title>
        <authorList>
            <person name="Kalkreuter E."/>
            <person name="Kautsar S.A."/>
            <person name="Yang D."/>
            <person name="Bader C.D."/>
            <person name="Teijaro C.N."/>
            <person name="Fluegel L."/>
            <person name="Davis C.M."/>
            <person name="Simpson J.R."/>
            <person name="Lauterbach L."/>
            <person name="Steele A.D."/>
            <person name="Gui C."/>
            <person name="Meng S."/>
            <person name="Li G."/>
            <person name="Viehrig K."/>
            <person name="Ye F."/>
            <person name="Su P."/>
            <person name="Kiefer A.F."/>
            <person name="Nichols A."/>
            <person name="Cepeda A.J."/>
            <person name="Yan W."/>
            <person name="Fan B."/>
            <person name="Jiang Y."/>
            <person name="Adhikari A."/>
            <person name="Zheng C.-J."/>
            <person name="Schuster L."/>
            <person name="Cowan T.M."/>
            <person name="Smanski M.J."/>
            <person name="Chevrette M.G."/>
            <person name="De Carvalho L.P.S."/>
            <person name="Shen B."/>
        </authorList>
    </citation>
    <scope>NUCLEOTIDE SEQUENCE [LARGE SCALE GENOMIC DNA]</scope>
    <source>
        <strain evidence="5 6">NPDC053346</strain>
    </source>
</reference>
<feature type="domain" description="Ketosynthase family 3 (KS3)" evidence="4">
    <location>
        <begin position="19"/>
        <end position="417"/>
    </location>
</feature>
<dbReference type="InterPro" id="IPR000794">
    <property type="entry name" value="Beta-ketoacyl_synthase"/>
</dbReference>
<keyword evidence="2 3" id="KW-0808">Transferase</keyword>
<evidence type="ECO:0000313" key="5">
    <source>
        <dbReference type="EMBL" id="MFI9118400.1"/>
    </source>
</evidence>
<evidence type="ECO:0000259" key="4">
    <source>
        <dbReference type="PROSITE" id="PS52004"/>
    </source>
</evidence>
<dbReference type="InterPro" id="IPR014031">
    <property type="entry name" value="Ketoacyl_synth_C"/>
</dbReference>
<evidence type="ECO:0000256" key="1">
    <source>
        <dbReference type="ARBA" id="ARBA00008467"/>
    </source>
</evidence>
<dbReference type="InterPro" id="IPR014030">
    <property type="entry name" value="Ketoacyl_synth_N"/>
</dbReference>
<dbReference type="EMBL" id="JBITYT010000001">
    <property type="protein sequence ID" value="MFI9118400.1"/>
    <property type="molecule type" value="Genomic_DNA"/>
</dbReference>
<dbReference type="PROSITE" id="PS52004">
    <property type="entry name" value="KS3_2"/>
    <property type="match status" value="1"/>
</dbReference>
<evidence type="ECO:0000313" key="6">
    <source>
        <dbReference type="Proteomes" id="UP001614391"/>
    </source>
</evidence>